<feature type="transmembrane region" description="Helical" evidence="2">
    <location>
        <begin position="36"/>
        <end position="56"/>
    </location>
</feature>
<evidence type="ECO:0000313" key="4">
    <source>
        <dbReference type="Proteomes" id="UP001642405"/>
    </source>
</evidence>
<dbReference type="Proteomes" id="UP001642405">
    <property type="component" value="Unassembled WGS sequence"/>
</dbReference>
<feature type="compositionally biased region" description="Polar residues" evidence="1">
    <location>
        <begin position="16"/>
        <end position="29"/>
    </location>
</feature>
<name>A0ABP0BNJ5_9PEZI</name>
<evidence type="ECO:0000256" key="1">
    <source>
        <dbReference type="SAM" id="MobiDB-lite"/>
    </source>
</evidence>
<evidence type="ECO:0000313" key="3">
    <source>
        <dbReference type="EMBL" id="CAK7221026.1"/>
    </source>
</evidence>
<dbReference type="EMBL" id="CAWUHB010000021">
    <property type="protein sequence ID" value="CAK7221026.1"/>
    <property type="molecule type" value="Genomic_DNA"/>
</dbReference>
<comment type="caution">
    <text evidence="3">The sequence shown here is derived from an EMBL/GenBank/DDBJ whole genome shotgun (WGS) entry which is preliminary data.</text>
</comment>
<feature type="region of interest" description="Disordered" evidence="1">
    <location>
        <begin position="1"/>
        <end position="32"/>
    </location>
</feature>
<keyword evidence="2" id="KW-1133">Transmembrane helix</keyword>
<feature type="transmembrane region" description="Helical" evidence="2">
    <location>
        <begin position="77"/>
        <end position="98"/>
    </location>
</feature>
<gene>
    <name evidence="3" type="ORF">SCUCBS95973_004356</name>
</gene>
<evidence type="ECO:0000256" key="2">
    <source>
        <dbReference type="SAM" id="Phobius"/>
    </source>
</evidence>
<sequence length="266" mass="27221">MPPPPSQTPPHAYALSTVQPPSSLPSYSPTKPEDNGYVAAVPVAAGAGAGPGAVLGSQYPQREPWAQRQGTLGCTTLVFVLSTIIAILAATVVGLAAGTGIEAHRASQALASLAELRANPPTPSASASATPTAAPSFASIDNNCSVQPDTVTGTMYTSFQLLGEQTFTIHCNKDTQGAPLMSLFTANFDACMDTCSAYSKGLHHIFNVTNTNTTCGGVSFVPLWTNKANATAGKAPGNCYVKPSPLATSNLTTVTISTEVHAAILS</sequence>
<accession>A0ABP0BNJ5</accession>
<proteinExistence type="predicted"/>
<keyword evidence="2" id="KW-0812">Transmembrane</keyword>
<keyword evidence="4" id="KW-1185">Reference proteome</keyword>
<protein>
    <submittedName>
        <fullName evidence="3">Uncharacterized protein</fullName>
    </submittedName>
</protein>
<organism evidence="3 4">
    <name type="scientific">Sporothrix curviconia</name>
    <dbReference type="NCBI Taxonomy" id="1260050"/>
    <lineage>
        <taxon>Eukaryota</taxon>
        <taxon>Fungi</taxon>
        <taxon>Dikarya</taxon>
        <taxon>Ascomycota</taxon>
        <taxon>Pezizomycotina</taxon>
        <taxon>Sordariomycetes</taxon>
        <taxon>Sordariomycetidae</taxon>
        <taxon>Ophiostomatales</taxon>
        <taxon>Ophiostomataceae</taxon>
        <taxon>Sporothrix</taxon>
    </lineage>
</organism>
<reference evidence="3 4" key="1">
    <citation type="submission" date="2024-01" db="EMBL/GenBank/DDBJ databases">
        <authorList>
            <person name="Allen C."/>
            <person name="Tagirdzhanova G."/>
        </authorList>
    </citation>
    <scope>NUCLEOTIDE SEQUENCE [LARGE SCALE GENOMIC DNA]</scope>
</reference>
<keyword evidence="2" id="KW-0472">Membrane</keyword>